<protein>
    <submittedName>
        <fullName evidence="1">Protein-lysine N-methyltransferase POPTR_0015s07370g</fullName>
    </submittedName>
</protein>
<keyword evidence="1" id="KW-0808">Transferase</keyword>
<organism evidence="1">
    <name type="scientific">Rhizophora mucronata</name>
    <name type="common">Asiatic mangrove</name>
    <dbReference type="NCBI Taxonomy" id="61149"/>
    <lineage>
        <taxon>Eukaryota</taxon>
        <taxon>Viridiplantae</taxon>
        <taxon>Streptophyta</taxon>
        <taxon>Embryophyta</taxon>
        <taxon>Tracheophyta</taxon>
        <taxon>Spermatophyta</taxon>
        <taxon>Magnoliopsida</taxon>
        <taxon>eudicotyledons</taxon>
        <taxon>Gunneridae</taxon>
        <taxon>Pentapetalae</taxon>
        <taxon>rosids</taxon>
        <taxon>fabids</taxon>
        <taxon>Malpighiales</taxon>
        <taxon>Rhizophoraceae</taxon>
        <taxon>Rhizophora</taxon>
    </lineage>
</organism>
<proteinExistence type="predicted"/>
<reference evidence="1" key="1">
    <citation type="submission" date="2018-02" db="EMBL/GenBank/DDBJ databases">
        <title>Rhizophora mucronata_Transcriptome.</title>
        <authorList>
            <person name="Meera S.P."/>
            <person name="Sreeshan A."/>
            <person name="Augustine A."/>
        </authorList>
    </citation>
    <scope>NUCLEOTIDE SEQUENCE</scope>
    <source>
        <tissue evidence="1">Leaf</tissue>
    </source>
</reference>
<dbReference type="GO" id="GO:0008168">
    <property type="term" value="F:methyltransferase activity"/>
    <property type="evidence" value="ECO:0007669"/>
    <property type="project" value="UniProtKB-KW"/>
</dbReference>
<accession>A0A2P2MYB0</accession>
<dbReference type="EMBL" id="GGEC01054727">
    <property type="protein sequence ID" value="MBX35211.1"/>
    <property type="molecule type" value="Transcribed_RNA"/>
</dbReference>
<dbReference type="GO" id="GO:0032259">
    <property type="term" value="P:methylation"/>
    <property type="evidence" value="ECO:0007669"/>
    <property type="project" value="UniProtKB-KW"/>
</dbReference>
<name>A0A2P2MYB0_RHIMU</name>
<evidence type="ECO:0000313" key="1">
    <source>
        <dbReference type="EMBL" id="MBX35211.1"/>
    </source>
</evidence>
<sequence length="60" mass="7106">MRIYLSFLWQARHWSQVHAYQHAYARMQGKNGRSFSSSTSDSTTSLTKTLMNRIIYIYSQ</sequence>
<keyword evidence="1" id="KW-0489">Methyltransferase</keyword>
<dbReference type="AlphaFoldDB" id="A0A2P2MYB0"/>